<gene>
    <name evidence="3" type="ORF">M436DRAFT_67408</name>
</gene>
<dbReference type="GO" id="GO:0031934">
    <property type="term" value="C:mating-type region heterochromatin"/>
    <property type="evidence" value="ECO:0007669"/>
    <property type="project" value="TreeGrafter"/>
</dbReference>
<feature type="region of interest" description="Disordered" evidence="1">
    <location>
        <begin position="227"/>
        <end position="267"/>
    </location>
</feature>
<dbReference type="GO" id="GO:0030466">
    <property type="term" value="P:silent mating-type cassette heterochromatin formation"/>
    <property type="evidence" value="ECO:0007669"/>
    <property type="project" value="TreeGrafter"/>
</dbReference>
<evidence type="ECO:0000256" key="1">
    <source>
        <dbReference type="SAM" id="MobiDB-lite"/>
    </source>
</evidence>
<evidence type="ECO:0000313" key="4">
    <source>
        <dbReference type="Proteomes" id="UP000027730"/>
    </source>
</evidence>
<proteinExistence type="predicted"/>
<dbReference type="InterPro" id="IPR038986">
    <property type="entry name" value="Clr2"/>
</dbReference>
<dbReference type="PANTHER" id="PTHR38046">
    <property type="entry name" value="CRYPTIC LOCI REGULATOR 2"/>
    <property type="match status" value="1"/>
</dbReference>
<dbReference type="Pfam" id="PF16761">
    <property type="entry name" value="Clr2_transil"/>
    <property type="match status" value="1"/>
</dbReference>
<feature type="compositionally biased region" description="Basic residues" evidence="1">
    <location>
        <begin position="257"/>
        <end position="267"/>
    </location>
</feature>
<dbReference type="PANTHER" id="PTHR38046:SF1">
    <property type="entry name" value="CRYPTIC LOCI REGULATOR 2"/>
    <property type="match status" value="1"/>
</dbReference>
<dbReference type="GO" id="GO:0070824">
    <property type="term" value="C:SHREC complex"/>
    <property type="evidence" value="ECO:0007669"/>
    <property type="project" value="InterPro"/>
</dbReference>
<reference evidence="3 4" key="1">
    <citation type="journal article" date="2014" name="BMC Genomics">
        <title>Genome sequencing of four Aureobasidium pullulans varieties: biotechnological potential, stress tolerance, and description of new species.</title>
        <authorList>
            <person name="Gostin Ar C."/>
            <person name="Ohm R.A."/>
            <person name="Kogej T."/>
            <person name="Sonjak S."/>
            <person name="Turk M."/>
            <person name="Zajc J."/>
            <person name="Zalar P."/>
            <person name="Grube M."/>
            <person name="Sun H."/>
            <person name="Han J."/>
            <person name="Sharma A."/>
            <person name="Chiniquy J."/>
            <person name="Ngan C.Y."/>
            <person name="Lipzen A."/>
            <person name="Barry K."/>
            <person name="Grigoriev I.V."/>
            <person name="Gunde-Cimerman N."/>
        </authorList>
    </citation>
    <scope>NUCLEOTIDE SEQUENCE [LARGE SCALE GENOMIC DNA]</scope>
    <source>
        <strain evidence="3 4">CBS 147.97</strain>
    </source>
</reference>
<accession>A0A074WCQ1</accession>
<dbReference type="GeneID" id="25414216"/>
<evidence type="ECO:0000259" key="2">
    <source>
        <dbReference type="Pfam" id="PF16761"/>
    </source>
</evidence>
<dbReference type="HOGENOM" id="CLU_1042005_0_0_1"/>
<evidence type="ECO:0000313" key="3">
    <source>
        <dbReference type="EMBL" id="KEQ69349.1"/>
    </source>
</evidence>
<feature type="region of interest" description="Disordered" evidence="1">
    <location>
        <begin position="133"/>
        <end position="165"/>
    </location>
</feature>
<feature type="domain" description="Cryptic loci regulator 2 N-terminal" evidence="2">
    <location>
        <begin position="168"/>
        <end position="229"/>
    </location>
</feature>
<dbReference type="AlphaFoldDB" id="A0A074WCQ1"/>
<keyword evidence="4" id="KW-1185">Reference proteome</keyword>
<dbReference type="InterPro" id="IPR031915">
    <property type="entry name" value="Clr2_N"/>
</dbReference>
<dbReference type="OrthoDB" id="438224at2759"/>
<feature type="compositionally biased region" description="Basic and acidic residues" evidence="1">
    <location>
        <begin position="241"/>
        <end position="256"/>
    </location>
</feature>
<organism evidence="3 4">
    <name type="scientific">Aureobasidium namibiae CBS 147.97</name>
    <dbReference type="NCBI Taxonomy" id="1043004"/>
    <lineage>
        <taxon>Eukaryota</taxon>
        <taxon>Fungi</taxon>
        <taxon>Dikarya</taxon>
        <taxon>Ascomycota</taxon>
        <taxon>Pezizomycotina</taxon>
        <taxon>Dothideomycetes</taxon>
        <taxon>Dothideomycetidae</taxon>
        <taxon>Dothideales</taxon>
        <taxon>Saccotheciaceae</taxon>
        <taxon>Aureobasidium</taxon>
    </lineage>
</organism>
<dbReference type="GO" id="GO:0033553">
    <property type="term" value="C:rDNA heterochromatin"/>
    <property type="evidence" value="ECO:0007669"/>
    <property type="project" value="TreeGrafter"/>
</dbReference>
<protein>
    <recommendedName>
        <fullName evidence="2">Cryptic loci regulator 2 N-terminal domain-containing protein</fullName>
    </recommendedName>
</protein>
<dbReference type="RefSeq" id="XP_013423521.1">
    <property type="nucleotide sequence ID" value="XM_013568067.1"/>
</dbReference>
<dbReference type="Proteomes" id="UP000027730">
    <property type="component" value="Unassembled WGS sequence"/>
</dbReference>
<dbReference type="EMBL" id="KL584722">
    <property type="protein sequence ID" value="KEQ69349.1"/>
    <property type="molecule type" value="Genomic_DNA"/>
</dbReference>
<name>A0A074WCQ1_9PEZI</name>
<sequence>MASSSSSSAAPQPTTTASEVSIANQSTFILWFHNCFIGCPSHWHDLPSSPSTTYILATFETDFFANTSILNAKDIKIWRLDLLANSDGDATKRSSKQGDVLAEEEFVAKWLNTVERECEKLFDERRADRGEPDFTFPRNVYNPNDDGTRTSRQRQGGTYIWSNPTDTLQSFPPGYALMHRPRDDDPHREGDVYLWGHPSGRSYDSVSKFVVHLKRLVQGKNGECECVLCKPPPPRPKKEKGKLEDGKKGKEAEGKSGRARSTRQIKA</sequence>
<feature type="compositionally biased region" description="Polar residues" evidence="1">
    <location>
        <begin position="153"/>
        <end position="165"/>
    </location>
</feature>